<organism evidence="1 2">
    <name type="scientific">Streptomyces showdoensis</name>
    <dbReference type="NCBI Taxonomy" id="68268"/>
    <lineage>
        <taxon>Bacteria</taxon>
        <taxon>Bacillati</taxon>
        <taxon>Actinomycetota</taxon>
        <taxon>Actinomycetes</taxon>
        <taxon>Kitasatosporales</taxon>
        <taxon>Streptomycetaceae</taxon>
        <taxon>Streptomyces</taxon>
    </lineage>
</organism>
<dbReference type="OrthoDB" id="4061341at2"/>
<accession>A0A2P2GGA1</accession>
<protein>
    <submittedName>
        <fullName evidence="1">Uncharacterized protein</fullName>
    </submittedName>
</protein>
<evidence type="ECO:0000313" key="2">
    <source>
        <dbReference type="Proteomes" id="UP000265325"/>
    </source>
</evidence>
<proteinExistence type="predicted"/>
<name>A0A2P2GGA1_STREW</name>
<gene>
    <name evidence="1" type="ORF">VO63_31850</name>
</gene>
<sequence length="257" mass="27994">MCGMNEDVEQDNRLAYAGLTALAELMETVGSKLNPDEDNRPYYVAWGLLAAMHRQAAAVVLLHGKGFGHEAAPNRRALIEHMAQIRWLAEDGADAVDTMNLALKHSQKKLRDAADLAGLPYDPTIPDLVQAAEIPSNPANQFINRNPLLKRLGAPLLAAWTGETQLAHPTLTAAQCFFDDTADDKVVLHGEPTLRHGAANPADRSPYIAFVLMWSAMDAFNHLMKGQPWSEELRRIATEGGLDGSQPRIDAAEEATG</sequence>
<dbReference type="Pfam" id="PF18928">
    <property type="entry name" value="DUF5677"/>
    <property type="match status" value="1"/>
</dbReference>
<comment type="caution">
    <text evidence="1">The sequence shown here is derived from an EMBL/GenBank/DDBJ whole genome shotgun (WGS) entry which is preliminary data.</text>
</comment>
<dbReference type="InterPro" id="IPR043733">
    <property type="entry name" value="DUF5677"/>
</dbReference>
<reference evidence="1 2" key="1">
    <citation type="submission" date="2015-05" db="EMBL/GenBank/DDBJ databases">
        <title>Draft Genome assembly of Streptomyces showdoensis.</title>
        <authorList>
            <person name="Thapa K.K."/>
            <person name="Metsa-Ketela M."/>
        </authorList>
    </citation>
    <scope>NUCLEOTIDE SEQUENCE [LARGE SCALE GENOMIC DNA]</scope>
    <source>
        <strain evidence="1 2">ATCC 15227</strain>
    </source>
</reference>
<dbReference type="EMBL" id="LAQS01000075">
    <property type="protein sequence ID" value="KKZ69879.1"/>
    <property type="molecule type" value="Genomic_DNA"/>
</dbReference>
<dbReference type="AlphaFoldDB" id="A0A2P2GGA1"/>
<keyword evidence="2" id="KW-1185">Reference proteome</keyword>
<evidence type="ECO:0000313" key="1">
    <source>
        <dbReference type="EMBL" id="KKZ69879.1"/>
    </source>
</evidence>
<dbReference type="Proteomes" id="UP000265325">
    <property type="component" value="Unassembled WGS sequence"/>
</dbReference>